<reference evidence="1" key="1">
    <citation type="submission" date="2018-02" db="EMBL/GenBank/DDBJ databases">
        <title>Rhizophora mucronata_Transcriptome.</title>
        <authorList>
            <person name="Meera S.P."/>
            <person name="Sreeshan A."/>
            <person name="Augustine A."/>
        </authorList>
    </citation>
    <scope>NUCLEOTIDE SEQUENCE</scope>
    <source>
        <tissue evidence="1">Leaf</tissue>
    </source>
</reference>
<dbReference type="AlphaFoldDB" id="A0A2P2M1D4"/>
<organism evidence="1">
    <name type="scientific">Rhizophora mucronata</name>
    <name type="common">Asiatic mangrove</name>
    <dbReference type="NCBI Taxonomy" id="61149"/>
    <lineage>
        <taxon>Eukaryota</taxon>
        <taxon>Viridiplantae</taxon>
        <taxon>Streptophyta</taxon>
        <taxon>Embryophyta</taxon>
        <taxon>Tracheophyta</taxon>
        <taxon>Spermatophyta</taxon>
        <taxon>Magnoliopsida</taxon>
        <taxon>eudicotyledons</taxon>
        <taxon>Gunneridae</taxon>
        <taxon>Pentapetalae</taxon>
        <taxon>rosids</taxon>
        <taxon>fabids</taxon>
        <taxon>Malpighiales</taxon>
        <taxon>Rhizophoraceae</taxon>
        <taxon>Rhizophora</taxon>
    </lineage>
</organism>
<proteinExistence type="predicted"/>
<evidence type="ECO:0000313" key="1">
    <source>
        <dbReference type="EMBL" id="MBX24001.1"/>
    </source>
</evidence>
<name>A0A2P2M1D4_RHIMU</name>
<dbReference type="EMBL" id="GGEC01043517">
    <property type="protein sequence ID" value="MBX24001.1"/>
    <property type="molecule type" value="Transcribed_RNA"/>
</dbReference>
<sequence>MHSQSSLYTLFLTRPTTH</sequence>
<protein>
    <submittedName>
        <fullName evidence="1">Uncharacterized protein</fullName>
    </submittedName>
</protein>
<accession>A0A2P2M1D4</accession>